<dbReference type="OrthoDB" id="24907at10239"/>
<organism evidence="1 2">
    <name type="scientific">Enterobacter phage Arya</name>
    <dbReference type="NCBI Taxonomy" id="1864622"/>
    <lineage>
        <taxon>Viruses</taxon>
        <taxon>Duplodnaviria</taxon>
        <taxon>Heunggongvirae</taxon>
        <taxon>Uroviricota</taxon>
        <taxon>Caudoviricetes</taxon>
        <taxon>Iiscvirinae</taxon>
        <taxon>Aryavirus</taxon>
        <taxon>Aryavirus arya</taxon>
    </lineage>
</organism>
<dbReference type="GeneID" id="29064959"/>
<dbReference type="EMBL" id="KX231828">
    <property type="protein sequence ID" value="ANN86160.1"/>
    <property type="molecule type" value="Genomic_DNA"/>
</dbReference>
<dbReference type="Proteomes" id="UP000201689">
    <property type="component" value="Segment"/>
</dbReference>
<sequence length="64" mass="7117">MNKNTEKLIALMNAHQLTCRDVGNMLGRTVSTVRVWRCANPESPTIPNGQLELLELKLAQQAAQ</sequence>
<dbReference type="RefSeq" id="YP_009284316.1">
    <property type="nucleotide sequence ID" value="NC_031048.1"/>
</dbReference>
<proteinExistence type="predicted"/>
<evidence type="ECO:0000313" key="1">
    <source>
        <dbReference type="EMBL" id="ANN86160.1"/>
    </source>
</evidence>
<protein>
    <submittedName>
        <fullName evidence="1">Uncharacterized protein</fullName>
    </submittedName>
</protein>
<reference evidence="1 2" key="2">
    <citation type="submission" date="2016-07" db="EMBL/GenBank/DDBJ databases">
        <title>Whole genome sequeicing and characterization of Enterobacter phage Arya isolated from the termite gut.</title>
        <authorList>
            <person name="Tikhe C."/>
            <person name="Husseneder C."/>
        </authorList>
    </citation>
    <scope>NUCLEOTIDE SEQUENCE [LARGE SCALE GENOMIC DNA]</scope>
</reference>
<gene>
    <name evidence="1" type="ORF">BI096_gp45</name>
</gene>
<keyword evidence="2" id="KW-1185">Reference proteome</keyword>
<name>A0A193GZ28_9CAUD</name>
<reference evidence="1 2" key="1">
    <citation type="submission" date="2016-05" db="EMBL/GenBank/DDBJ databases">
        <authorList>
            <person name="Lavstsen T."/>
            <person name="Jespersen J.S."/>
        </authorList>
    </citation>
    <scope>NUCLEOTIDE SEQUENCE [LARGE SCALE GENOMIC DNA]</scope>
</reference>
<accession>A0A193GZ28</accession>
<dbReference type="KEGG" id="vg:29064959"/>
<evidence type="ECO:0000313" key="2">
    <source>
        <dbReference type="Proteomes" id="UP000201689"/>
    </source>
</evidence>